<dbReference type="GO" id="GO:0005096">
    <property type="term" value="F:GTPase activator activity"/>
    <property type="evidence" value="ECO:0007669"/>
    <property type="project" value="UniProtKB-KW"/>
</dbReference>
<feature type="compositionally biased region" description="Basic and acidic residues" evidence="2">
    <location>
        <begin position="340"/>
        <end position="354"/>
    </location>
</feature>
<dbReference type="EMBL" id="WJBH02000007">
    <property type="protein sequence ID" value="KAI9556259.1"/>
    <property type="molecule type" value="Genomic_DNA"/>
</dbReference>
<evidence type="ECO:0000313" key="5">
    <source>
        <dbReference type="Proteomes" id="UP000820818"/>
    </source>
</evidence>
<protein>
    <recommendedName>
        <fullName evidence="3">Rab-GAP TBC domain-containing protein</fullName>
    </recommendedName>
</protein>
<accession>A0AAD5PTK3</accession>
<dbReference type="AlphaFoldDB" id="A0AAD5PTK3"/>
<sequence>MSEVVLEQSHGGEDFSYDQDSTSSTDTEEYLDLADLNDFMDCNTAPFWQTDKQKVIERLIENCCDNTSFREVCFSRGGLMNDALRKKVWPVIAQHNGILEKISAEEIKHHHYYNQVVLDVKRILKRFPPGINETIQADLQIKVTELIIGVLIANEGLHYYQGFHDIAITLLLVLGEEKSYSVLSQLSKSHFQLFMGPDMEPTMEILNLVYALVRNENRDLYNYLMRSELGTIFCLPWVITWFGHVLNDYETVTRLFDVFIFSHPWTSMYLSAVVVLHRASDIFLTPCEMPLLHQMLSNVPDNLPFDTLLTETAKLMITYPPDVMEKTIREMHAENIRRIKEEDEERKRRMDQRKAILQGKQKTASVQRWTPWPGLRTFKSQTVKVVALSVSVATVAFIYNYVRPNLEIF</sequence>
<evidence type="ECO:0000313" key="4">
    <source>
        <dbReference type="EMBL" id="KAI9556259.1"/>
    </source>
</evidence>
<feature type="region of interest" description="Disordered" evidence="2">
    <location>
        <begin position="1"/>
        <end position="24"/>
    </location>
</feature>
<dbReference type="Proteomes" id="UP000820818">
    <property type="component" value="Linkage Group LG7"/>
</dbReference>
<dbReference type="Gene3D" id="1.10.8.1310">
    <property type="match status" value="1"/>
</dbReference>
<dbReference type="InterPro" id="IPR000195">
    <property type="entry name" value="Rab-GAP-TBC_dom"/>
</dbReference>
<evidence type="ECO:0000256" key="1">
    <source>
        <dbReference type="ARBA" id="ARBA00022468"/>
    </source>
</evidence>
<keyword evidence="5" id="KW-1185">Reference proteome</keyword>
<evidence type="ECO:0000256" key="2">
    <source>
        <dbReference type="SAM" id="MobiDB-lite"/>
    </source>
</evidence>
<dbReference type="FunFam" id="1.10.472.80:FF:000143">
    <property type="entry name" value="Uncharacterized protein"/>
    <property type="match status" value="1"/>
</dbReference>
<organism evidence="4 5">
    <name type="scientific">Daphnia sinensis</name>
    <dbReference type="NCBI Taxonomy" id="1820382"/>
    <lineage>
        <taxon>Eukaryota</taxon>
        <taxon>Metazoa</taxon>
        <taxon>Ecdysozoa</taxon>
        <taxon>Arthropoda</taxon>
        <taxon>Crustacea</taxon>
        <taxon>Branchiopoda</taxon>
        <taxon>Diplostraca</taxon>
        <taxon>Cladocera</taxon>
        <taxon>Anomopoda</taxon>
        <taxon>Daphniidae</taxon>
        <taxon>Daphnia</taxon>
        <taxon>Daphnia similis group</taxon>
    </lineage>
</organism>
<dbReference type="PROSITE" id="PS50086">
    <property type="entry name" value="TBC_RABGAP"/>
    <property type="match status" value="1"/>
</dbReference>
<dbReference type="PANTHER" id="PTHR20913:SF7">
    <property type="entry name" value="RE60063P"/>
    <property type="match status" value="1"/>
</dbReference>
<dbReference type="SMART" id="SM00164">
    <property type="entry name" value="TBC"/>
    <property type="match status" value="1"/>
</dbReference>
<keyword evidence="1" id="KW-0343">GTPase activation</keyword>
<dbReference type="PANTHER" id="PTHR20913">
    <property type="entry name" value="TBC1 DOMAIN FAMILY MEMBER 20/GTPASE"/>
    <property type="match status" value="1"/>
</dbReference>
<evidence type="ECO:0000259" key="3">
    <source>
        <dbReference type="PROSITE" id="PS50086"/>
    </source>
</evidence>
<feature type="domain" description="Rab-GAP TBC" evidence="3">
    <location>
        <begin position="79"/>
        <end position="263"/>
    </location>
</feature>
<feature type="region of interest" description="Disordered" evidence="2">
    <location>
        <begin position="340"/>
        <end position="364"/>
    </location>
</feature>
<dbReference type="GO" id="GO:0006888">
    <property type="term" value="P:endoplasmic reticulum to Golgi vesicle-mediated transport"/>
    <property type="evidence" value="ECO:0007669"/>
    <property type="project" value="TreeGrafter"/>
</dbReference>
<proteinExistence type="predicted"/>
<dbReference type="Gene3D" id="1.10.472.80">
    <property type="entry name" value="Ypt/Rab-GAP domain of gyp1p, domain 3"/>
    <property type="match status" value="1"/>
</dbReference>
<name>A0AAD5PTK3_9CRUS</name>
<gene>
    <name evidence="4" type="ORF">GHT06_018833</name>
</gene>
<dbReference type="SUPFAM" id="SSF47923">
    <property type="entry name" value="Ypt/Rab-GAP domain of gyp1p"/>
    <property type="match status" value="2"/>
</dbReference>
<dbReference type="Pfam" id="PF00566">
    <property type="entry name" value="RabGAP-TBC"/>
    <property type="match status" value="1"/>
</dbReference>
<dbReference type="InterPro" id="IPR045913">
    <property type="entry name" value="TBC20/Gyp8-like"/>
</dbReference>
<comment type="caution">
    <text evidence="4">The sequence shown here is derived from an EMBL/GenBank/DDBJ whole genome shotgun (WGS) entry which is preliminary data.</text>
</comment>
<dbReference type="InterPro" id="IPR035969">
    <property type="entry name" value="Rab-GAP_TBC_sf"/>
</dbReference>
<reference evidence="4 5" key="1">
    <citation type="submission" date="2022-05" db="EMBL/GenBank/DDBJ databases">
        <title>A multi-omics perspective on studying reproductive biology in Daphnia sinensis.</title>
        <authorList>
            <person name="Jia J."/>
        </authorList>
    </citation>
    <scope>NUCLEOTIDE SEQUENCE [LARGE SCALE GENOMIC DNA]</scope>
    <source>
        <strain evidence="4 5">WSL</strain>
    </source>
</reference>
<dbReference type="GO" id="GO:0005789">
    <property type="term" value="C:endoplasmic reticulum membrane"/>
    <property type="evidence" value="ECO:0007669"/>
    <property type="project" value="TreeGrafter"/>
</dbReference>